<feature type="transmembrane region" description="Helical" evidence="9">
    <location>
        <begin position="831"/>
        <end position="850"/>
    </location>
</feature>
<feature type="transmembrane region" description="Helical" evidence="9">
    <location>
        <begin position="664"/>
        <end position="687"/>
    </location>
</feature>
<comment type="caution">
    <text evidence="11">The sequence shown here is derived from an EMBL/GenBank/DDBJ whole genome shotgun (WGS) entry which is preliminary data.</text>
</comment>
<sequence>MSPQPDMISFHGWTRLNETSFLLKVQESSGFQKLIGSYSKSFGVPLDDNNLQGFAEEMCRCCLREADDVMFDDGPLAAALQEVQHYKQKLNECNLAAVKQIAAMRDGCHLSESLKEDTVNFHEPLTFMDEEQQRLVIAVVCDKIRQLQNGTAPPSLVEALTRYAETIVKQEEAAGLDEILEIQSGLQKVRIQKKAVQVRLEYAESESSKLRKELEEVRSTLADTTKAFEELKEQEPTWQESLEELRDLTEHQKAELDQHREHIENLMSAVERREKIIQEHAEETHQLQEELTTERSSREALQAELAEVQKVSAQRHGQLEDLRCVMRGIEIELSSCEEKCHQQQMDQERLQEELKQMEDEHFCERQRLQEDLERLFEQHASLTQEANEMREELDRRNNTETQETQTETGGPVLQELLGDGNRLRVMIEELQMKFRDVLERYRQKFGSKAKELAAETGMDELLREETAFQRLYDDGLLRVQRLEKLREKVRKERSRLGFMDKAEASVLASVEQSDLKGARQILAGTENKESKVSEKGNGHNRDEVLGFCANTAIERLLDCAQIHSRSEYEEIANTAMGRGGKLAMAFVIGITTFIASLSYLAAATELLVCVVFAFLTGEDINKRGGSTAILSKTKRAIVLLIFVIISMPKLLKRSMGDNAYISKIGVFSMSAAAIVFVGNCVVVLSEGCQEEPCPKPPPLVGGNPQEVLENMATLAFSFSMVFAVFPLVGDKAAACGSVESAAQSMRAVVRTSIAFSVCIYLLVGLTGAFAYGADIRKLSLQNLPIESPLPQVTCAVAGVCSLLLVAIVGFPCIESIELFFKMARPDSSRDVRVAIVCIVGIACVAIDAFIDTKIAFALTGALGLSLGAYVMPALLYLRLRDRSMAGSAYRFVSALVLLCFGAVVLLGGTPATVMGAIKAHEGSELGELEQYGSGLRLGREIEPEMLSK</sequence>
<evidence type="ECO:0000256" key="4">
    <source>
        <dbReference type="ARBA" id="ARBA00022692"/>
    </source>
</evidence>
<accession>A0ABP0S6T3</accession>
<dbReference type="Proteomes" id="UP001642484">
    <property type="component" value="Unassembled WGS sequence"/>
</dbReference>
<keyword evidence="12" id="KW-1185">Reference proteome</keyword>
<dbReference type="InterPro" id="IPR013057">
    <property type="entry name" value="AA_transpt_TM"/>
</dbReference>
<feature type="region of interest" description="Disordered" evidence="8">
    <location>
        <begin position="386"/>
        <end position="407"/>
    </location>
</feature>
<evidence type="ECO:0000256" key="3">
    <source>
        <dbReference type="ARBA" id="ARBA00022448"/>
    </source>
</evidence>
<feature type="transmembrane region" description="Helical" evidence="9">
    <location>
        <begin position="789"/>
        <end position="810"/>
    </location>
</feature>
<evidence type="ECO:0000256" key="7">
    <source>
        <dbReference type="ARBA" id="ARBA00023136"/>
    </source>
</evidence>
<evidence type="ECO:0000256" key="2">
    <source>
        <dbReference type="ARBA" id="ARBA00008066"/>
    </source>
</evidence>
<feature type="transmembrane region" description="Helical" evidence="9">
    <location>
        <begin position="889"/>
        <end position="908"/>
    </location>
</feature>
<feature type="transmembrane region" description="Helical" evidence="9">
    <location>
        <begin position="856"/>
        <end position="877"/>
    </location>
</feature>
<keyword evidence="5" id="KW-0029">Amino-acid transport</keyword>
<proteinExistence type="inferred from homology"/>
<organism evidence="11 12">
    <name type="scientific">Durusdinium trenchii</name>
    <dbReference type="NCBI Taxonomy" id="1381693"/>
    <lineage>
        <taxon>Eukaryota</taxon>
        <taxon>Sar</taxon>
        <taxon>Alveolata</taxon>
        <taxon>Dinophyceae</taxon>
        <taxon>Suessiales</taxon>
        <taxon>Symbiodiniaceae</taxon>
        <taxon>Durusdinium</taxon>
    </lineage>
</organism>
<feature type="transmembrane region" description="Helical" evidence="9">
    <location>
        <begin position="748"/>
        <end position="769"/>
    </location>
</feature>
<keyword evidence="7 9" id="KW-0472">Membrane</keyword>
<dbReference type="PANTHER" id="PTHR22950">
    <property type="entry name" value="AMINO ACID TRANSPORTER"/>
    <property type="match status" value="1"/>
</dbReference>
<protein>
    <recommendedName>
        <fullName evidence="10">Amino acid transporter transmembrane domain-containing protein</fullName>
    </recommendedName>
</protein>
<feature type="domain" description="Amino acid transporter transmembrane" evidence="10">
    <location>
        <begin position="546"/>
        <end position="913"/>
    </location>
</feature>
<feature type="compositionally biased region" description="Basic and acidic residues" evidence="8">
    <location>
        <begin position="387"/>
        <end position="398"/>
    </location>
</feature>
<keyword evidence="3" id="KW-0813">Transport</keyword>
<dbReference type="PANTHER" id="PTHR22950:SF458">
    <property type="entry name" value="SODIUM-COUPLED NEUTRAL AMINO ACID TRANSPORTER 11-RELATED"/>
    <property type="match status" value="1"/>
</dbReference>
<evidence type="ECO:0000259" key="10">
    <source>
        <dbReference type="Pfam" id="PF01490"/>
    </source>
</evidence>
<evidence type="ECO:0000313" key="12">
    <source>
        <dbReference type="Proteomes" id="UP001642484"/>
    </source>
</evidence>
<evidence type="ECO:0000256" key="5">
    <source>
        <dbReference type="ARBA" id="ARBA00022970"/>
    </source>
</evidence>
<feature type="transmembrane region" description="Helical" evidence="9">
    <location>
        <begin position="582"/>
        <end position="615"/>
    </location>
</feature>
<reference evidence="11 12" key="1">
    <citation type="submission" date="2024-02" db="EMBL/GenBank/DDBJ databases">
        <authorList>
            <person name="Chen Y."/>
            <person name="Shah S."/>
            <person name="Dougan E. K."/>
            <person name="Thang M."/>
            <person name="Chan C."/>
        </authorList>
    </citation>
    <scope>NUCLEOTIDE SEQUENCE [LARGE SCALE GENOMIC DNA]</scope>
</reference>
<keyword evidence="4 9" id="KW-0812">Transmembrane</keyword>
<evidence type="ECO:0000256" key="6">
    <source>
        <dbReference type="ARBA" id="ARBA00022989"/>
    </source>
</evidence>
<evidence type="ECO:0000256" key="8">
    <source>
        <dbReference type="SAM" id="MobiDB-lite"/>
    </source>
</evidence>
<evidence type="ECO:0000256" key="9">
    <source>
        <dbReference type="SAM" id="Phobius"/>
    </source>
</evidence>
<gene>
    <name evidence="11" type="ORF">CCMP2556_LOCUS50370</name>
</gene>
<comment type="subcellular location">
    <subcellularLocation>
        <location evidence="1">Membrane</location>
        <topology evidence="1">Multi-pass membrane protein</topology>
    </subcellularLocation>
</comment>
<name>A0ABP0S6T3_9DINO</name>
<dbReference type="Pfam" id="PF01490">
    <property type="entry name" value="Aa_trans"/>
    <property type="match status" value="1"/>
</dbReference>
<comment type="similarity">
    <text evidence="2">Belongs to the amino acid/polyamine transporter 2 family.</text>
</comment>
<feature type="transmembrane region" description="Helical" evidence="9">
    <location>
        <begin position="635"/>
        <end position="652"/>
    </location>
</feature>
<dbReference type="EMBL" id="CAXAMN010027051">
    <property type="protein sequence ID" value="CAK9108024.1"/>
    <property type="molecule type" value="Genomic_DNA"/>
</dbReference>
<keyword evidence="6 9" id="KW-1133">Transmembrane helix</keyword>
<evidence type="ECO:0000256" key="1">
    <source>
        <dbReference type="ARBA" id="ARBA00004141"/>
    </source>
</evidence>
<evidence type="ECO:0000313" key="11">
    <source>
        <dbReference type="EMBL" id="CAK9108024.1"/>
    </source>
</evidence>